<dbReference type="SUPFAM" id="SSF53743">
    <property type="entry name" value="FucI/AraA N-terminal and middle domains"/>
    <property type="match status" value="1"/>
</dbReference>
<dbReference type="GO" id="GO:0005996">
    <property type="term" value="P:monosaccharide metabolic process"/>
    <property type="evidence" value="ECO:0007669"/>
    <property type="project" value="InterPro"/>
</dbReference>
<keyword evidence="2" id="KW-0119">Carbohydrate metabolism</keyword>
<evidence type="ECO:0000313" key="3">
    <source>
        <dbReference type="EMBL" id="KKL08903.1"/>
    </source>
</evidence>
<gene>
    <name evidence="3" type="ORF">LCGC14_2571220</name>
</gene>
<reference evidence="3" key="1">
    <citation type="journal article" date="2015" name="Nature">
        <title>Complex archaea that bridge the gap between prokaryotes and eukaryotes.</title>
        <authorList>
            <person name="Spang A."/>
            <person name="Saw J.H."/>
            <person name="Jorgensen S.L."/>
            <person name="Zaremba-Niedzwiedzka K."/>
            <person name="Martijn J."/>
            <person name="Lind A.E."/>
            <person name="van Eijk R."/>
            <person name="Schleper C."/>
            <person name="Guy L."/>
            <person name="Ettema T.J."/>
        </authorList>
    </citation>
    <scope>NUCLEOTIDE SEQUENCE</scope>
</reference>
<sequence length="408" mass="46329">GIDFLLLFHPSYMIGDNVYELMKTDADIGLWAIEEPRDEGPMPLASFVNLSQNSGIAKHNFKGNPKKVKWFFGPVDGDLFKPRFEITVKALTAKKNLKNAKLAQIGKLADGHINHYTDVRDVYRYLGIDVSRDYEVEDIIAMSEEMPDDLVQKELKDLRSSTTSERIGDDKILKSVKMYLAIRKICEENDYSAVAFSCWPKLMPLEGMSGCLINAMLNNIGMPAGCEADVLSTASMLFLKTVTGSATVTMDLSKFDINDNSLMLWHCGTSPFDMANKNGIKLERHYFADYTSNEKLKDAGPITDVLFRESDITVFRYTGDGDHFYYFTGRTFGEGKKTFSGSRGWVRDLMLYDEPVEVLDLMNTMLVNGLPHHYPMVMMDVGKYIEEYAYWTGLKKIDKIKYKDYLSV</sequence>
<feature type="non-terminal residue" evidence="3">
    <location>
        <position position="1"/>
    </location>
</feature>
<dbReference type="GO" id="GO:0005737">
    <property type="term" value="C:cytoplasm"/>
    <property type="evidence" value="ECO:0007669"/>
    <property type="project" value="InterPro"/>
</dbReference>
<protein>
    <recommendedName>
        <fullName evidence="4">L-fucose isomerase C-terminal domain-containing protein</fullName>
    </recommendedName>
</protein>
<dbReference type="PANTHER" id="PTHR36120:SF1">
    <property type="entry name" value="L-FUCOSE ISOMERASE C-TERMINAL DOMAIN-CONTAINING PROTEIN"/>
    <property type="match status" value="1"/>
</dbReference>
<organism evidence="3">
    <name type="scientific">marine sediment metagenome</name>
    <dbReference type="NCBI Taxonomy" id="412755"/>
    <lineage>
        <taxon>unclassified sequences</taxon>
        <taxon>metagenomes</taxon>
        <taxon>ecological metagenomes</taxon>
    </lineage>
</organism>
<dbReference type="GO" id="GO:0016861">
    <property type="term" value="F:intramolecular oxidoreductase activity, interconverting aldoses and ketoses"/>
    <property type="evidence" value="ECO:0007669"/>
    <property type="project" value="InterPro"/>
</dbReference>
<dbReference type="PANTHER" id="PTHR36120">
    <property type="entry name" value="FUCOSE ISOMERASE"/>
    <property type="match status" value="1"/>
</dbReference>
<comment type="caution">
    <text evidence="3">The sequence shown here is derived from an EMBL/GenBank/DDBJ whole genome shotgun (WGS) entry which is preliminary data.</text>
</comment>
<dbReference type="InterPro" id="IPR009015">
    <property type="entry name" value="Fucose_isomerase_N/cen_sf"/>
</dbReference>
<evidence type="ECO:0008006" key="4">
    <source>
        <dbReference type="Google" id="ProtNLM"/>
    </source>
</evidence>
<accession>A0A0F9DA37</accession>
<evidence type="ECO:0000256" key="1">
    <source>
        <dbReference type="ARBA" id="ARBA00023235"/>
    </source>
</evidence>
<proteinExistence type="predicted"/>
<dbReference type="AlphaFoldDB" id="A0A0F9DA37"/>
<evidence type="ECO:0000256" key="2">
    <source>
        <dbReference type="ARBA" id="ARBA00023277"/>
    </source>
</evidence>
<name>A0A0F9DA37_9ZZZZ</name>
<keyword evidence="1" id="KW-0413">Isomerase</keyword>
<dbReference type="EMBL" id="LAZR01042697">
    <property type="protein sequence ID" value="KKL08903.1"/>
    <property type="molecule type" value="Genomic_DNA"/>
</dbReference>